<evidence type="ECO:0000256" key="4">
    <source>
        <dbReference type="ARBA" id="ARBA00022842"/>
    </source>
</evidence>
<dbReference type="EMBL" id="JARPOI010000015">
    <property type="protein sequence ID" value="KAJ9153790.1"/>
    <property type="molecule type" value="Genomic_DNA"/>
</dbReference>
<evidence type="ECO:0000256" key="1">
    <source>
        <dbReference type="ARBA" id="ARBA00001946"/>
    </source>
</evidence>
<dbReference type="PANTHER" id="PTHR43281">
    <property type="entry name" value="FARNESYL DIPHOSPHATE SYNTHASE"/>
    <property type="match status" value="1"/>
</dbReference>
<gene>
    <name evidence="6" type="ORF">P3X46_027193</name>
</gene>
<comment type="similarity">
    <text evidence="2 5">Belongs to the FPP/GGPP synthase family.</text>
</comment>
<evidence type="ECO:0000313" key="6">
    <source>
        <dbReference type="EMBL" id="KAJ9153790.1"/>
    </source>
</evidence>
<dbReference type="InterPro" id="IPR008949">
    <property type="entry name" value="Isoprenoid_synthase_dom_sf"/>
</dbReference>
<name>A0ABQ9L2C2_HEVBR</name>
<evidence type="ECO:0000313" key="7">
    <source>
        <dbReference type="Proteomes" id="UP001174677"/>
    </source>
</evidence>
<evidence type="ECO:0000256" key="3">
    <source>
        <dbReference type="ARBA" id="ARBA00022723"/>
    </source>
</evidence>
<organism evidence="6 7">
    <name type="scientific">Hevea brasiliensis</name>
    <name type="common">Para rubber tree</name>
    <name type="synonym">Siphonia brasiliensis</name>
    <dbReference type="NCBI Taxonomy" id="3981"/>
    <lineage>
        <taxon>Eukaryota</taxon>
        <taxon>Viridiplantae</taxon>
        <taxon>Streptophyta</taxon>
        <taxon>Embryophyta</taxon>
        <taxon>Tracheophyta</taxon>
        <taxon>Spermatophyta</taxon>
        <taxon>Magnoliopsida</taxon>
        <taxon>eudicotyledons</taxon>
        <taxon>Gunneridae</taxon>
        <taxon>Pentapetalae</taxon>
        <taxon>rosids</taxon>
        <taxon>fabids</taxon>
        <taxon>Malpighiales</taxon>
        <taxon>Euphorbiaceae</taxon>
        <taxon>Crotonoideae</taxon>
        <taxon>Micrandreae</taxon>
        <taxon>Hevea</taxon>
    </lineage>
</organism>
<keyword evidence="4" id="KW-0460">Magnesium</keyword>
<sequence length="305" mass="33592">MAGALSSIIHANPRARAFSTSNPNHPLLSRRPTALAMSTTDQSYWSSIHADIETHLKQAIPIRPPLVVFEPMHHLTFIAPQTSAPALCIAACELVGGHRDQAMAAASALRLMHASASTHENLPLTDRPNTRQTVDHTFGPNIELLIADGMISFGFELVAQTNDPDQNNSVRVLQAIIEISRAMGSQGVMEGQYNESQYGESDGKKLFHAAWLHNVCKKKEGALHACAGACGAILGGGSEEEIEKLRRYGLYVGMIQGIFNRFERNEWSWKEVNELRDLALKELKDFNQAKVKTISRLVETKLCNV</sequence>
<evidence type="ECO:0000256" key="5">
    <source>
        <dbReference type="RuleBase" id="RU004466"/>
    </source>
</evidence>
<keyword evidence="5" id="KW-0808">Transferase</keyword>
<evidence type="ECO:0000256" key="2">
    <source>
        <dbReference type="ARBA" id="ARBA00006706"/>
    </source>
</evidence>
<keyword evidence="3" id="KW-0479">Metal-binding</keyword>
<protein>
    <submittedName>
        <fullName evidence="6">Uncharacterized protein</fullName>
    </submittedName>
</protein>
<reference evidence="6 7" key="1">
    <citation type="journal article" date="2023" name="Plant Biotechnol. J.">
        <title>Chromosome-level wild Hevea brasiliensis genome provides new tools for genomic-assisted breeding and valuable loci to elevate rubber yield.</title>
        <authorList>
            <person name="Cheng H."/>
            <person name="Song X."/>
            <person name="Hu Y."/>
            <person name="Wu T."/>
            <person name="Yang Q."/>
            <person name="An Z."/>
            <person name="Feng S."/>
            <person name="Deng Z."/>
            <person name="Wu W."/>
            <person name="Zeng X."/>
            <person name="Tu M."/>
            <person name="Wang X."/>
            <person name="Huang H."/>
        </authorList>
    </citation>
    <scope>NUCLEOTIDE SEQUENCE [LARGE SCALE GENOMIC DNA]</scope>
    <source>
        <strain evidence="6">MT/VB/25A 57/8</strain>
    </source>
</reference>
<proteinExistence type="inferred from homology"/>
<dbReference type="PANTHER" id="PTHR43281:SF6">
    <property type="entry name" value="HETERODIMERIC GERANYLGERANYL PYROPHOSPHATE SYNTHASE SMALL SUBUNIT, CHLOROPLASTIC-LIKE"/>
    <property type="match status" value="1"/>
</dbReference>
<dbReference type="Pfam" id="PF00348">
    <property type="entry name" value="polyprenyl_synt"/>
    <property type="match status" value="1"/>
</dbReference>
<dbReference type="SUPFAM" id="SSF48576">
    <property type="entry name" value="Terpenoid synthases"/>
    <property type="match status" value="1"/>
</dbReference>
<dbReference type="Gene3D" id="1.10.600.10">
    <property type="entry name" value="Farnesyl Diphosphate Synthase"/>
    <property type="match status" value="1"/>
</dbReference>
<accession>A0ABQ9L2C2</accession>
<comment type="cofactor">
    <cofactor evidence="1">
        <name>Mg(2+)</name>
        <dbReference type="ChEBI" id="CHEBI:18420"/>
    </cofactor>
</comment>
<keyword evidence="7" id="KW-1185">Reference proteome</keyword>
<dbReference type="Proteomes" id="UP001174677">
    <property type="component" value="Chromosome 15"/>
</dbReference>
<comment type="caution">
    <text evidence="6">The sequence shown here is derived from an EMBL/GenBank/DDBJ whole genome shotgun (WGS) entry which is preliminary data.</text>
</comment>
<dbReference type="InterPro" id="IPR000092">
    <property type="entry name" value="Polyprenyl_synt"/>
</dbReference>